<dbReference type="Pfam" id="PF13912">
    <property type="entry name" value="zf-C2H2_6"/>
    <property type="match status" value="3"/>
</dbReference>
<feature type="region of interest" description="Disordered" evidence="1">
    <location>
        <begin position="195"/>
        <end position="229"/>
    </location>
</feature>
<feature type="region of interest" description="Disordered" evidence="1">
    <location>
        <begin position="82"/>
        <end position="107"/>
    </location>
</feature>
<dbReference type="InterPro" id="IPR036236">
    <property type="entry name" value="Znf_C2H2_sf"/>
</dbReference>
<feature type="region of interest" description="Disordered" evidence="1">
    <location>
        <begin position="47"/>
        <end position="67"/>
    </location>
</feature>
<dbReference type="PANTHER" id="PTHR46326">
    <property type="entry name" value="ZINC FINGER PROTEIN ZAT1-RELATED"/>
    <property type="match status" value="1"/>
</dbReference>
<dbReference type="KEGG" id="jre:109005556"/>
<feature type="compositionally biased region" description="Low complexity" evidence="1">
    <location>
        <begin position="48"/>
        <end position="67"/>
    </location>
</feature>
<dbReference type="SUPFAM" id="SSF57667">
    <property type="entry name" value="beta-beta-alpha zinc fingers"/>
    <property type="match status" value="1"/>
</dbReference>
<accession>A0A6P9F4E3</accession>
<dbReference type="RefSeq" id="XP_035550758.1">
    <property type="nucleotide sequence ID" value="XM_035694865.1"/>
</dbReference>
<proteinExistence type="predicted"/>
<dbReference type="Gene3D" id="3.30.160.60">
    <property type="entry name" value="Classic Zinc Finger"/>
    <property type="match status" value="1"/>
</dbReference>
<dbReference type="PROSITE" id="PS00028">
    <property type="entry name" value="ZINC_FINGER_C2H2_1"/>
    <property type="match status" value="3"/>
</dbReference>
<dbReference type="InterPro" id="IPR013087">
    <property type="entry name" value="Znf_C2H2_type"/>
</dbReference>
<reference evidence="3" key="1">
    <citation type="submission" date="2025-08" db="UniProtKB">
        <authorList>
            <consortium name="RefSeq"/>
        </authorList>
    </citation>
    <scope>IDENTIFICATION</scope>
    <source>
        <tissue evidence="3">Leaves</tissue>
    </source>
</reference>
<sequence>MEKHRICKICTKRLANGKAMGGHMRSHFAKLPIPPTVQQHDNSFAAESTLLSPSQSSSSSLNFSSPMQSYRSLNRDVLSLVPNSDKESDADSQPMNPTRRISKRRRETFAPLVKSPLEPELVSSVSDTFSEEDVAMCLLMLSRGKWPRTSKEEVQHEGKDIGDDHSLRLNHTRTRPRTKFKCQTCKKAFPSYQALGGHRANHKKTKNQLREEDLEDGKDGGTARGRSRTGHGRFEQRIFECEFCFKVFESGQALGGHKKVHFSNLGNARSSSVVRFGDNIIDLNQPAQMEEDDEASQLVDLISTVSDAE</sequence>
<dbReference type="Gramene" id="Jr10_01760_p1">
    <property type="protein sequence ID" value="cds.Jr10_01760_p1"/>
    <property type="gene ID" value="Jr10_01760"/>
</dbReference>
<dbReference type="OrthoDB" id="654211at2759"/>
<dbReference type="AlphaFoldDB" id="A0A6P9F4E3"/>
<dbReference type="Proteomes" id="UP000235220">
    <property type="component" value="Chromosome 10"/>
</dbReference>
<organism evidence="2 3">
    <name type="scientific">Juglans regia</name>
    <name type="common">English walnut</name>
    <dbReference type="NCBI Taxonomy" id="51240"/>
    <lineage>
        <taxon>Eukaryota</taxon>
        <taxon>Viridiplantae</taxon>
        <taxon>Streptophyta</taxon>
        <taxon>Embryophyta</taxon>
        <taxon>Tracheophyta</taxon>
        <taxon>Spermatophyta</taxon>
        <taxon>Magnoliopsida</taxon>
        <taxon>eudicotyledons</taxon>
        <taxon>Gunneridae</taxon>
        <taxon>Pentapetalae</taxon>
        <taxon>rosids</taxon>
        <taxon>fabids</taxon>
        <taxon>Fagales</taxon>
        <taxon>Juglandaceae</taxon>
        <taxon>Juglans</taxon>
    </lineage>
</organism>
<dbReference type="SMART" id="SM00355">
    <property type="entry name" value="ZnF_C2H2"/>
    <property type="match status" value="3"/>
</dbReference>
<dbReference type="InterPro" id="IPR044303">
    <property type="entry name" value="ZAT1/4/9"/>
</dbReference>
<evidence type="ECO:0000313" key="2">
    <source>
        <dbReference type="Proteomes" id="UP000235220"/>
    </source>
</evidence>
<evidence type="ECO:0000313" key="3">
    <source>
        <dbReference type="RefSeq" id="XP_035550758.1"/>
    </source>
</evidence>
<dbReference type="PROSITE" id="PS50157">
    <property type="entry name" value="ZINC_FINGER_C2H2_2"/>
    <property type="match status" value="2"/>
</dbReference>
<dbReference type="PANTHER" id="PTHR46326:SF10">
    <property type="entry name" value="C2H2 AND C2HC ZINC FINGER PROTEIN"/>
    <property type="match status" value="1"/>
</dbReference>
<gene>
    <name evidence="3" type="primary">LOC109005556</name>
</gene>
<evidence type="ECO:0000256" key="1">
    <source>
        <dbReference type="SAM" id="MobiDB-lite"/>
    </source>
</evidence>
<dbReference type="GeneID" id="109005556"/>
<protein>
    <submittedName>
        <fullName evidence="3">Zinc finger protein ZAT4-like</fullName>
    </submittedName>
</protein>
<keyword evidence="2" id="KW-1185">Reference proteome</keyword>
<name>A0A6P9F4E3_JUGRE</name>
<dbReference type="GO" id="GO:0006355">
    <property type="term" value="P:regulation of DNA-templated transcription"/>
    <property type="evidence" value="ECO:0007669"/>
    <property type="project" value="InterPro"/>
</dbReference>